<name>A0A7K3W0C9_9ACTN</name>
<dbReference type="PANTHER" id="PTHR30055:SF234">
    <property type="entry name" value="HTH-TYPE TRANSCRIPTIONAL REGULATOR BETI"/>
    <property type="match status" value="1"/>
</dbReference>
<evidence type="ECO:0000256" key="3">
    <source>
        <dbReference type="ARBA" id="ARBA00023163"/>
    </source>
</evidence>
<dbReference type="RefSeq" id="WP_163481708.1">
    <property type="nucleotide sequence ID" value="NZ_JAAGWF010000010.1"/>
</dbReference>
<organism evidence="7 8">
    <name type="scientific">Geodermatophilus sabuli</name>
    <dbReference type="NCBI Taxonomy" id="1564158"/>
    <lineage>
        <taxon>Bacteria</taxon>
        <taxon>Bacillati</taxon>
        <taxon>Actinomycetota</taxon>
        <taxon>Actinomycetes</taxon>
        <taxon>Geodermatophilales</taxon>
        <taxon>Geodermatophilaceae</taxon>
        <taxon>Geodermatophilus</taxon>
    </lineage>
</organism>
<dbReference type="SUPFAM" id="SSF46689">
    <property type="entry name" value="Homeodomain-like"/>
    <property type="match status" value="1"/>
</dbReference>
<evidence type="ECO:0000256" key="5">
    <source>
        <dbReference type="SAM" id="MobiDB-lite"/>
    </source>
</evidence>
<dbReference type="AlphaFoldDB" id="A0A7K3W0C9"/>
<evidence type="ECO:0000313" key="8">
    <source>
        <dbReference type="Proteomes" id="UP000470246"/>
    </source>
</evidence>
<keyword evidence="2 4" id="KW-0238">DNA-binding</keyword>
<comment type="caution">
    <text evidence="7">The sequence shown here is derived from an EMBL/GenBank/DDBJ whole genome shotgun (WGS) entry which is preliminary data.</text>
</comment>
<accession>A0A7K3W0C9</accession>
<keyword evidence="3" id="KW-0804">Transcription</keyword>
<dbReference type="Proteomes" id="UP000470246">
    <property type="component" value="Unassembled WGS sequence"/>
</dbReference>
<keyword evidence="1" id="KW-0805">Transcription regulation</keyword>
<dbReference type="SUPFAM" id="SSF48498">
    <property type="entry name" value="Tetracyclin repressor-like, C-terminal domain"/>
    <property type="match status" value="1"/>
</dbReference>
<dbReference type="PROSITE" id="PS50977">
    <property type="entry name" value="HTH_TETR_2"/>
    <property type="match status" value="1"/>
</dbReference>
<dbReference type="InterPro" id="IPR036271">
    <property type="entry name" value="Tet_transcr_reg_TetR-rel_C_sf"/>
</dbReference>
<feature type="compositionally biased region" description="Basic residues" evidence="5">
    <location>
        <begin position="1"/>
        <end position="10"/>
    </location>
</feature>
<protein>
    <submittedName>
        <fullName evidence="7">TetR/AcrR family transcriptional regulator</fullName>
    </submittedName>
</protein>
<feature type="region of interest" description="Disordered" evidence="5">
    <location>
        <begin position="1"/>
        <end position="22"/>
    </location>
</feature>
<dbReference type="InterPro" id="IPR009057">
    <property type="entry name" value="Homeodomain-like_sf"/>
</dbReference>
<keyword evidence="8" id="KW-1185">Reference proteome</keyword>
<feature type="domain" description="HTH tetR-type" evidence="6">
    <location>
        <begin position="20"/>
        <end position="80"/>
    </location>
</feature>
<dbReference type="Gene3D" id="1.10.357.10">
    <property type="entry name" value="Tetracycline Repressor, domain 2"/>
    <property type="match status" value="1"/>
</dbReference>
<dbReference type="PANTHER" id="PTHR30055">
    <property type="entry name" value="HTH-TYPE TRANSCRIPTIONAL REGULATOR RUTR"/>
    <property type="match status" value="1"/>
</dbReference>
<dbReference type="PRINTS" id="PR00455">
    <property type="entry name" value="HTHTETR"/>
</dbReference>
<dbReference type="EMBL" id="JAAGWF010000010">
    <property type="protein sequence ID" value="NEK58325.1"/>
    <property type="molecule type" value="Genomic_DNA"/>
</dbReference>
<dbReference type="GO" id="GO:0000976">
    <property type="term" value="F:transcription cis-regulatory region binding"/>
    <property type="evidence" value="ECO:0007669"/>
    <property type="project" value="TreeGrafter"/>
</dbReference>
<dbReference type="InterPro" id="IPR050109">
    <property type="entry name" value="HTH-type_TetR-like_transc_reg"/>
</dbReference>
<proteinExistence type="predicted"/>
<dbReference type="InterPro" id="IPR001647">
    <property type="entry name" value="HTH_TetR"/>
</dbReference>
<feature type="DNA-binding region" description="H-T-H motif" evidence="4">
    <location>
        <begin position="43"/>
        <end position="62"/>
    </location>
</feature>
<evidence type="ECO:0000256" key="1">
    <source>
        <dbReference type="ARBA" id="ARBA00023015"/>
    </source>
</evidence>
<sequence length="226" mass="24418">MPPPPRRRSYTQRLRAESSAGTRQRIVSAARDALTARPLQNPTVAEVAERAGVVRSTVYTAFGSREGLLRAVVADVNARGGWARMQEAFRHPDALTAIVRNLEEGARMIGSGAAVASAITALAAVDPDAATVAAEIDAVRLRGVRDLVRRLDEQGGLRPGLSREQAVDVLWVLTSWGTYDQLATGRGLDPEAVGARLVDIAVRTICPLPEPAHDHRQDQHRTVVDR</sequence>
<evidence type="ECO:0000313" key="7">
    <source>
        <dbReference type="EMBL" id="NEK58325.1"/>
    </source>
</evidence>
<evidence type="ECO:0000259" key="6">
    <source>
        <dbReference type="PROSITE" id="PS50977"/>
    </source>
</evidence>
<evidence type="ECO:0000256" key="4">
    <source>
        <dbReference type="PROSITE-ProRule" id="PRU00335"/>
    </source>
</evidence>
<dbReference type="GO" id="GO:0003700">
    <property type="term" value="F:DNA-binding transcription factor activity"/>
    <property type="evidence" value="ECO:0007669"/>
    <property type="project" value="TreeGrafter"/>
</dbReference>
<evidence type="ECO:0000256" key="2">
    <source>
        <dbReference type="ARBA" id="ARBA00023125"/>
    </source>
</evidence>
<reference evidence="7 8" key="1">
    <citation type="submission" date="2020-02" db="EMBL/GenBank/DDBJ databases">
        <title>Geodermatophilus sabuli CPCC 205279 I12A-02694.</title>
        <authorList>
            <person name="Jiang Z."/>
        </authorList>
    </citation>
    <scope>NUCLEOTIDE SEQUENCE [LARGE SCALE GENOMIC DNA]</scope>
    <source>
        <strain evidence="7 8">I12A-02694</strain>
    </source>
</reference>
<dbReference type="Pfam" id="PF00440">
    <property type="entry name" value="TetR_N"/>
    <property type="match status" value="1"/>
</dbReference>
<gene>
    <name evidence="7" type="ORF">GCU56_10625</name>
</gene>